<comment type="caution">
    <text evidence="1">The sequence shown here is derived from an EMBL/GenBank/DDBJ whole genome shotgun (WGS) entry which is preliminary data.</text>
</comment>
<keyword evidence="2" id="KW-1185">Reference proteome</keyword>
<sequence length="734" mass="76569">MEFDCTAITEQVGPLLSNGTALYEYVGCFLENNPSRQLATNIYTDTKNNTIDRCTSACYKAGWTFAGVQYSQECWCGDAIPLEKDNEYDCSYVCTGNANQTCGGNGYNGDHARMSLFADRKIFNGNTNSPPLDIPQSVAGYNYVGCYAESNGKAMNAKTYVNTTTMTVEMCQSYCAGFSTPYNFFALEYAQECYCGNAVNAQKATLTSDSGCMTMACRGNNSEYCGAASRAQVYQLGGTKQNYTAPSSSSTAGTASATSATAAPTVTSISDLSNYTYVGCFNETHDRRALNGLAANGGSKNTLNSCAASCLGYNYFGVEYGSECYCANDIYVNSIQQPTEAGCKTRCAGNSTQMCGGPDYLNIYYINATTVTPPSTTTAAGPPDGGSATATATVVPNPGGPTAVPSVGSYISLGCYNEGPNGRLINSNSYASDSNSVEACASFCSSYAYFGVEYTSECYCGNSLASGYSTADTSACSMPCAANENELCGGPGVLNLYYSNATGFATGPVSSGGASPTTAAPAEPTPANDLAVPARIGNYTSLGCYTEASVGRALSSVFANDSMTLEKCAAKANNAVAYFGVEYGRECWYGNYLDVTSNKTSQSDCSFQCPGNSSEACGAGNRLQLYYTNSTTAPSGGGEVSSALSCPGADNTIFTASTGDNYTIECGFDHSGGDMPNQPVSASRFEDAIEACSATAGCVDAAYQDGPNVAYLKSTVGSLVKNANCGFFDQRPRV</sequence>
<accession>A0ACC3DSJ2</accession>
<proteinExistence type="predicted"/>
<evidence type="ECO:0000313" key="2">
    <source>
        <dbReference type="Proteomes" id="UP001186974"/>
    </source>
</evidence>
<name>A0ACC3DSJ2_9PEZI</name>
<dbReference type="EMBL" id="JAWDJW010000997">
    <property type="protein sequence ID" value="KAK3079653.1"/>
    <property type="molecule type" value="Genomic_DNA"/>
</dbReference>
<protein>
    <submittedName>
        <fullName evidence="1">Uncharacterized protein</fullName>
    </submittedName>
</protein>
<dbReference type="Proteomes" id="UP001186974">
    <property type="component" value="Unassembled WGS sequence"/>
</dbReference>
<organism evidence="1 2">
    <name type="scientific">Coniosporium uncinatum</name>
    <dbReference type="NCBI Taxonomy" id="93489"/>
    <lineage>
        <taxon>Eukaryota</taxon>
        <taxon>Fungi</taxon>
        <taxon>Dikarya</taxon>
        <taxon>Ascomycota</taxon>
        <taxon>Pezizomycotina</taxon>
        <taxon>Dothideomycetes</taxon>
        <taxon>Dothideomycetes incertae sedis</taxon>
        <taxon>Coniosporium</taxon>
    </lineage>
</organism>
<evidence type="ECO:0000313" key="1">
    <source>
        <dbReference type="EMBL" id="KAK3079653.1"/>
    </source>
</evidence>
<reference evidence="1" key="1">
    <citation type="submission" date="2024-09" db="EMBL/GenBank/DDBJ databases">
        <title>Black Yeasts Isolated from many extreme environments.</title>
        <authorList>
            <person name="Coleine C."/>
            <person name="Stajich J.E."/>
            <person name="Selbmann L."/>
        </authorList>
    </citation>
    <scope>NUCLEOTIDE SEQUENCE</scope>
    <source>
        <strain evidence="1">CCFEE 5737</strain>
    </source>
</reference>
<gene>
    <name evidence="1" type="ORF">LTS18_004221</name>
</gene>